<comment type="caution">
    <text evidence="1">The sequence shown here is derived from an EMBL/GenBank/DDBJ whole genome shotgun (WGS) entry which is preliminary data.</text>
</comment>
<gene>
    <name evidence="1" type="ORF">VTJ49DRAFT_1037</name>
</gene>
<name>A0ABR3VDW6_HUMIN</name>
<evidence type="ECO:0000313" key="2">
    <source>
        <dbReference type="Proteomes" id="UP001583172"/>
    </source>
</evidence>
<evidence type="ECO:0000313" key="1">
    <source>
        <dbReference type="EMBL" id="KAL1839902.1"/>
    </source>
</evidence>
<accession>A0ABR3VDW6</accession>
<keyword evidence="2" id="KW-1185">Reference proteome</keyword>
<sequence>MEAPSCSDNEYHGHEDPVNFELDDVIAEYGRLIYHQGDEAWVSAALAAANNNDILNYHEQYDASRGLQAQARDLVEGLINSGVSWGRLWAEACRKWAGTEDAEEKGWYDALMEEMVIRVRGAALAGLSAI</sequence>
<dbReference type="Proteomes" id="UP001583172">
    <property type="component" value="Unassembled WGS sequence"/>
</dbReference>
<dbReference type="EMBL" id="JAZGSY010000136">
    <property type="protein sequence ID" value="KAL1839902.1"/>
    <property type="molecule type" value="Genomic_DNA"/>
</dbReference>
<reference evidence="1 2" key="1">
    <citation type="journal article" date="2024" name="Commun. Biol.">
        <title>Comparative genomic analysis of thermophilic fungi reveals convergent evolutionary adaptations and gene losses.</title>
        <authorList>
            <person name="Steindorff A.S."/>
            <person name="Aguilar-Pontes M.V."/>
            <person name="Robinson A.J."/>
            <person name="Andreopoulos B."/>
            <person name="LaButti K."/>
            <person name="Kuo A."/>
            <person name="Mondo S."/>
            <person name="Riley R."/>
            <person name="Otillar R."/>
            <person name="Haridas S."/>
            <person name="Lipzen A."/>
            <person name="Grimwood J."/>
            <person name="Schmutz J."/>
            <person name="Clum A."/>
            <person name="Reid I.D."/>
            <person name="Moisan M.C."/>
            <person name="Butler G."/>
            <person name="Nguyen T.T.M."/>
            <person name="Dewar K."/>
            <person name="Conant G."/>
            <person name="Drula E."/>
            <person name="Henrissat B."/>
            <person name="Hansel C."/>
            <person name="Singer S."/>
            <person name="Hutchinson M.I."/>
            <person name="de Vries R.P."/>
            <person name="Natvig D.O."/>
            <person name="Powell A.J."/>
            <person name="Tsang A."/>
            <person name="Grigoriev I.V."/>
        </authorList>
    </citation>
    <scope>NUCLEOTIDE SEQUENCE [LARGE SCALE GENOMIC DNA]</scope>
    <source>
        <strain evidence="1 2">CBS 620.91</strain>
    </source>
</reference>
<proteinExistence type="predicted"/>
<protein>
    <submittedName>
        <fullName evidence="1">Uncharacterized protein</fullName>
    </submittedName>
</protein>
<organism evidence="1 2">
    <name type="scientific">Humicola insolens</name>
    <name type="common">Soft-rot fungus</name>
    <dbReference type="NCBI Taxonomy" id="85995"/>
    <lineage>
        <taxon>Eukaryota</taxon>
        <taxon>Fungi</taxon>
        <taxon>Dikarya</taxon>
        <taxon>Ascomycota</taxon>
        <taxon>Pezizomycotina</taxon>
        <taxon>Sordariomycetes</taxon>
        <taxon>Sordariomycetidae</taxon>
        <taxon>Sordariales</taxon>
        <taxon>Chaetomiaceae</taxon>
        <taxon>Mycothermus</taxon>
    </lineage>
</organism>